<feature type="non-terminal residue" evidence="5">
    <location>
        <position position="1"/>
    </location>
</feature>
<keyword evidence="2 5" id="KW-0436">Ligase</keyword>
<dbReference type="Pfam" id="PF01268">
    <property type="entry name" value="FTHFS"/>
    <property type="match status" value="1"/>
</dbReference>
<name>W1XBK2_9ZZZZ</name>
<proteinExistence type="predicted"/>
<dbReference type="InterPro" id="IPR000559">
    <property type="entry name" value="Formate_THF_ligase"/>
</dbReference>
<dbReference type="GO" id="GO:0004329">
    <property type="term" value="F:formate-tetrahydrofolate ligase activity"/>
    <property type="evidence" value="ECO:0007669"/>
    <property type="project" value="InterPro"/>
</dbReference>
<dbReference type="GO" id="GO:0005524">
    <property type="term" value="F:ATP binding"/>
    <property type="evidence" value="ECO:0007669"/>
    <property type="project" value="UniProtKB-KW"/>
</dbReference>
<sequence>DTDAEIAELTRLCDEFGVPVELNECWEKGGEGGTDMAKKVVELLEGPKPTPKFVYDLEDSLEDKVNKIVKTIYGGDGVIFTDKAKKQIKQLADWGLDRLPVCMAKTQYSLSDNPALLGAPTGFTITVSDIR</sequence>
<comment type="caution">
    <text evidence="5">The sequence shown here is derived from an EMBL/GenBank/DDBJ whole genome shotgun (WGS) entry which is preliminary data.</text>
</comment>
<dbReference type="Gene3D" id="3.10.410.10">
    <property type="entry name" value="Formyltetrahydrofolate synthetase, domain 3"/>
    <property type="match status" value="1"/>
</dbReference>
<accession>W1XBK2</accession>
<dbReference type="SUPFAM" id="SSF52540">
    <property type="entry name" value="P-loop containing nucleoside triphosphate hydrolases"/>
    <property type="match status" value="1"/>
</dbReference>
<evidence type="ECO:0000256" key="2">
    <source>
        <dbReference type="ARBA" id="ARBA00022598"/>
    </source>
</evidence>
<dbReference type="AlphaFoldDB" id="W1XBK2"/>
<evidence type="ECO:0000256" key="1">
    <source>
        <dbReference type="ARBA" id="ARBA00022563"/>
    </source>
</evidence>
<organism evidence="5">
    <name type="scientific">human gut metagenome</name>
    <dbReference type="NCBI Taxonomy" id="408170"/>
    <lineage>
        <taxon>unclassified sequences</taxon>
        <taxon>metagenomes</taxon>
        <taxon>organismal metagenomes</taxon>
    </lineage>
</organism>
<keyword evidence="1" id="KW-0554">One-carbon metabolism</keyword>
<gene>
    <name evidence="5" type="ORF">Q604_UNBC16905G0001</name>
</gene>
<reference evidence="5" key="1">
    <citation type="submission" date="2013-12" db="EMBL/GenBank/DDBJ databases">
        <title>A Varibaculum cambriense genome reconstructed from a premature infant gut community with otherwise low bacterial novelty that shifts toward anaerobic metabolism during the third week of life.</title>
        <authorList>
            <person name="Brown C.T."/>
            <person name="Sharon I."/>
            <person name="Thomas B.C."/>
            <person name="Castelle C.J."/>
            <person name="Morowitz M.J."/>
            <person name="Banfield J.F."/>
        </authorList>
    </citation>
    <scope>NUCLEOTIDE SEQUENCE</scope>
</reference>
<keyword evidence="3" id="KW-0547">Nucleotide-binding</keyword>
<evidence type="ECO:0000313" key="5">
    <source>
        <dbReference type="EMBL" id="ETJ27653.1"/>
    </source>
</evidence>
<keyword evidence="4" id="KW-0067">ATP-binding</keyword>
<protein>
    <submittedName>
        <fullName evidence="5">Formate-tetrahydrofolate ligase</fullName>
    </submittedName>
</protein>
<feature type="non-terminal residue" evidence="5">
    <location>
        <position position="131"/>
    </location>
</feature>
<dbReference type="InterPro" id="IPR027417">
    <property type="entry name" value="P-loop_NTPase"/>
</dbReference>
<dbReference type="EMBL" id="AZMM01016905">
    <property type="protein sequence ID" value="ETJ27653.1"/>
    <property type="molecule type" value="Genomic_DNA"/>
</dbReference>
<dbReference type="GO" id="GO:0006730">
    <property type="term" value="P:one-carbon metabolic process"/>
    <property type="evidence" value="ECO:0007669"/>
    <property type="project" value="UniProtKB-KW"/>
</dbReference>
<evidence type="ECO:0000256" key="4">
    <source>
        <dbReference type="ARBA" id="ARBA00022840"/>
    </source>
</evidence>
<evidence type="ECO:0000256" key="3">
    <source>
        <dbReference type="ARBA" id="ARBA00022741"/>
    </source>
</evidence>
<dbReference type="Gene3D" id="3.40.50.300">
    <property type="entry name" value="P-loop containing nucleotide triphosphate hydrolases"/>
    <property type="match status" value="1"/>
</dbReference>